<dbReference type="AlphaFoldDB" id="A0A1F5MFR2"/>
<gene>
    <name evidence="4" type="ORF">A3J13_00255</name>
</gene>
<dbReference type="GO" id="GO:0009103">
    <property type="term" value="P:lipopolysaccharide biosynthetic process"/>
    <property type="evidence" value="ECO:0007669"/>
    <property type="project" value="TreeGrafter"/>
</dbReference>
<dbReference type="GO" id="GO:0016757">
    <property type="term" value="F:glycosyltransferase activity"/>
    <property type="evidence" value="ECO:0007669"/>
    <property type="project" value="InterPro"/>
</dbReference>
<dbReference type="Pfam" id="PF13439">
    <property type="entry name" value="Glyco_transf_4"/>
    <property type="match status" value="1"/>
</dbReference>
<feature type="domain" description="Glycosyl transferase family 1" evidence="2">
    <location>
        <begin position="202"/>
        <end position="351"/>
    </location>
</feature>
<organism evidence="4 5">
    <name type="scientific">Candidatus Daviesbacteria bacterium RIFCSPLOWO2_02_FULL_36_8</name>
    <dbReference type="NCBI Taxonomy" id="1797793"/>
    <lineage>
        <taxon>Bacteria</taxon>
        <taxon>Candidatus Daviesiibacteriota</taxon>
    </lineage>
</organism>
<keyword evidence="1" id="KW-0808">Transferase</keyword>
<evidence type="ECO:0000259" key="2">
    <source>
        <dbReference type="Pfam" id="PF00534"/>
    </source>
</evidence>
<evidence type="ECO:0008006" key="6">
    <source>
        <dbReference type="Google" id="ProtNLM"/>
    </source>
</evidence>
<evidence type="ECO:0000256" key="1">
    <source>
        <dbReference type="ARBA" id="ARBA00022679"/>
    </source>
</evidence>
<dbReference type="InterPro" id="IPR028098">
    <property type="entry name" value="Glyco_trans_4-like_N"/>
</dbReference>
<evidence type="ECO:0000313" key="5">
    <source>
        <dbReference type="Proteomes" id="UP000183317"/>
    </source>
</evidence>
<accession>A0A1F5MFR2</accession>
<dbReference type="InterPro" id="IPR001296">
    <property type="entry name" value="Glyco_trans_1"/>
</dbReference>
<evidence type="ECO:0000313" key="4">
    <source>
        <dbReference type="EMBL" id="OGE64204.1"/>
    </source>
</evidence>
<dbReference type="CDD" id="cd03809">
    <property type="entry name" value="GT4_MtfB-like"/>
    <property type="match status" value="1"/>
</dbReference>
<sequence length="372" mass="43207">MRIGIDARFYNESGVGRYLRNLIKNLQSLDEKNKYFIFLLPKDFDNFVESKNFHKISADFKWYGFAEQFNFPKLLNKYKLDLVHFPHFNVPIFYAGKFVITIHDLIHQHYSMKRSTRLDPLTFKIKQIGYQKIFKTGITKSENIFVPSETVKNLLISEWDVDKNKIVVTPEAIDDDLLFLEKKVNTSKINIVLEKFGIRASFIFYVGNAHPHKNVEGLIKAFVLLKQHYKDIKLVLSGHDHYFWERMKKENTILDVIYTGYINDRELVALYKSAEVFVLPSFEEGFGLPILEAMACSCPVVSSNAGSLKEVGGNAALYFNPNNTNDMVNKIRYVLNNASYKKSLIDKGKKRVKLFSWKKMAEQTLEAYEECV</sequence>
<evidence type="ECO:0000259" key="3">
    <source>
        <dbReference type="Pfam" id="PF13439"/>
    </source>
</evidence>
<dbReference type="PANTHER" id="PTHR46401">
    <property type="entry name" value="GLYCOSYLTRANSFERASE WBBK-RELATED"/>
    <property type="match status" value="1"/>
</dbReference>
<dbReference type="Gene3D" id="3.40.50.2000">
    <property type="entry name" value="Glycogen Phosphorylase B"/>
    <property type="match status" value="2"/>
</dbReference>
<comment type="caution">
    <text evidence="4">The sequence shown here is derived from an EMBL/GenBank/DDBJ whole genome shotgun (WGS) entry which is preliminary data.</text>
</comment>
<protein>
    <recommendedName>
        <fullName evidence="6">Glycosyl transferase family 1 domain-containing protein</fullName>
    </recommendedName>
</protein>
<dbReference type="PANTHER" id="PTHR46401:SF2">
    <property type="entry name" value="GLYCOSYLTRANSFERASE WBBK-RELATED"/>
    <property type="match status" value="1"/>
</dbReference>
<dbReference type="Proteomes" id="UP000183317">
    <property type="component" value="Unassembled WGS sequence"/>
</dbReference>
<feature type="domain" description="Glycosyltransferase subfamily 4-like N-terminal" evidence="3">
    <location>
        <begin position="14"/>
        <end position="176"/>
    </location>
</feature>
<dbReference type="Pfam" id="PF00534">
    <property type="entry name" value="Glycos_transf_1"/>
    <property type="match status" value="1"/>
</dbReference>
<dbReference type="SUPFAM" id="SSF53756">
    <property type="entry name" value="UDP-Glycosyltransferase/glycogen phosphorylase"/>
    <property type="match status" value="1"/>
</dbReference>
<dbReference type="EMBL" id="MFDU01000030">
    <property type="protein sequence ID" value="OGE64204.1"/>
    <property type="molecule type" value="Genomic_DNA"/>
</dbReference>
<reference evidence="4 5" key="1">
    <citation type="journal article" date="2016" name="Nat. Commun.">
        <title>Thousands of microbial genomes shed light on interconnected biogeochemical processes in an aquifer system.</title>
        <authorList>
            <person name="Anantharaman K."/>
            <person name="Brown C.T."/>
            <person name="Hug L.A."/>
            <person name="Sharon I."/>
            <person name="Castelle C.J."/>
            <person name="Probst A.J."/>
            <person name="Thomas B.C."/>
            <person name="Singh A."/>
            <person name="Wilkins M.J."/>
            <person name="Karaoz U."/>
            <person name="Brodie E.L."/>
            <person name="Williams K.H."/>
            <person name="Hubbard S.S."/>
            <person name="Banfield J.F."/>
        </authorList>
    </citation>
    <scope>NUCLEOTIDE SEQUENCE [LARGE SCALE GENOMIC DNA]</scope>
</reference>
<proteinExistence type="predicted"/>
<name>A0A1F5MFR2_9BACT</name>